<dbReference type="KEGG" id="uli:ETAA1_48570"/>
<feature type="transmembrane region" description="Helical" evidence="1">
    <location>
        <begin position="20"/>
        <end position="39"/>
    </location>
</feature>
<gene>
    <name evidence="3" type="ORF">ETAA1_48570</name>
</gene>
<dbReference type="Pfam" id="PF14258">
    <property type="entry name" value="DUF4350"/>
    <property type="match status" value="1"/>
</dbReference>
<organism evidence="3 4">
    <name type="scientific">Urbifossiella limnaea</name>
    <dbReference type="NCBI Taxonomy" id="2528023"/>
    <lineage>
        <taxon>Bacteria</taxon>
        <taxon>Pseudomonadati</taxon>
        <taxon>Planctomycetota</taxon>
        <taxon>Planctomycetia</taxon>
        <taxon>Gemmatales</taxon>
        <taxon>Gemmataceae</taxon>
        <taxon>Urbifossiella</taxon>
    </lineage>
</organism>
<dbReference type="SUPFAM" id="SSF52317">
    <property type="entry name" value="Class I glutamine amidotransferase-like"/>
    <property type="match status" value="1"/>
</dbReference>
<protein>
    <recommendedName>
        <fullName evidence="2">DUF4350 domain-containing protein</fullName>
    </recommendedName>
</protein>
<dbReference type="Proteomes" id="UP000319576">
    <property type="component" value="Chromosome"/>
</dbReference>
<feature type="domain" description="DUF4350" evidence="2">
    <location>
        <begin position="51"/>
        <end position="228"/>
    </location>
</feature>
<accession>A0A517XZI0</accession>
<dbReference type="InterPro" id="IPR029062">
    <property type="entry name" value="Class_I_gatase-like"/>
</dbReference>
<evidence type="ECO:0000259" key="2">
    <source>
        <dbReference type="Pfam" id="PF14258"/>
    </source>
</evidence>
<dbReference type="AlphaFoldDB" id="A0A517XZI0"/>
<keyword evidence="1" id="KW-0472">Membrane</keyword>
<dbReference type="RefSeq" id="WP_145242964.1">
    <property type="nucleotide sequence ID" value="NZ_CP036273.1"/>
</dbReference>
<dbReference type="OrthoDB" id="262221at2"/>
<evidence type="ECO:0000256" key="1">
    <source>
        <dbReference type="SAM" id="Phobius"/>
    </source>
</evidence>
<proteinExistence type="predicted"/>
<reference evidence="3 4" key="1">
    <citation type="submission" date="2019-02" db="EMBL/GenBank/DDBJ databases">
        <title>Deep-cultivation of Planctomycetes and their phenomic and genomic characterization uncovers novel biology.</title>
        <authorList>
            <person name="Wiegand S."/>
            <person name="Jogler M."/>
            <person name="Boedeker C."/>
            <person name="Pinto D."/>
            <person name="Vollmers J."/>
            <person name="Rivas-Marin E."/>
            <person name="Kohn T."/>
            <person name="Peeters S.H."/>
            <person name="Heuer A."/>
            <person name="Rast P."/>
            <person name="Oberbeckmann S."/>
            <person name="Bunk B."/>
            <person name="Jeske O."/>
            <person name="Meyerdierks A."/>
            <person name="Storesund J.E."/>
            <person name="Kallscheuer N."/>
            <person name="Luecker S."/>
            <person name="Lage O.M."/>
            <person name="Pohl T."/>
            <person name="Merkel B.J."/>
            <person name="Hornburger P."/>
            <person name="Mueller R.-W."/>
            <person name="Bruemmer F."/>
            <person name="Labrenz M."/>
            <person name="Spormann A.M."/>
            <person name="Op den Camp H."/>
            <person name="Overmann J."/>
            <person name="Amann R."/>
            <person name="Jetten M.S.M."/>
            <person name="Mascher T."/>
            <person name="Medema M.H."/>
            <person name="Devos D.P."/>
            <person name="Kaster A.-K."/>
            <person name="Ovreas L."/>
            <person name="Rohde M."/>
            <person name="Galperin M.Y."/>
            <person name="Jogler C."/>
        </authorList>
    </citation>
    <scope>NUCLEOTIDE SEQUENCE [LARGE SCALE GENOMIC DNA]</scope>
    <source>
        <strain evidence="3 4">ETA_A1</strain>
    </source>
</reference>
<feature type="transmembrane region" description="Helical" evidence="1">
    <location>
        <begin position="265"/>
        <end position="284"/>
    </location>
</feature>
<evidence type="ECO:0000313" key="3">
    <source>
        <dbReference type="EMBL" id="QDU22868.1"/>
    </source>
</evidence>
<dbReference type="Gene3D" id="3.40.50.880">
    <property type="match status" value="1"/>
</dbReference>
<sequence length="403" mass="43672">MAPAPDAVPGDLPADPASRLWWAVPAVGFLALLVVALLFGGGPQKVDFGTSYDASPAGFRAAYLLLERLGYPVDRSRRPPAGDAVRWVFYPDHLTGKEATALDDWVRRGGVVLLADDETEVAEKLGLPVVVSGGRAKVPEQFKGLPFAPEFHKGDAFTARAPDVSHVLAGGTEVDGPPGADAWGTVGGRPLVTIHPRGRGEVWLLRRPDVFANDHLRGEDNAVLLCRLADAMLAAHPDRRIAFDEFCHGLRDRPDVAELLFRPPVLWITLQALLLTALVLWHAGVRFGPVRPDPPPPRRSKAEFLDALAGLLERTGDRGDAFRAVRDDLLRRLEAEYGLPAGTPPEQVAREAARRRGVNPDPLVRLLTAEAPPGGRGAVPFLDALKALETAARESLRPRPRDR</sequence>
<dbReference type="InterPro" id="IPR025646">
    <property type="entry name" value="DUF4350"/>
</dbReference>
<evidence type="ECO:0000313" key="4">
    <source>
        <dbReference type="Proteomes" id="UP000319576"/>
    </source>
</evidence>
<dbReference type="EMBL" id="CP036273">
    <property type="protein sequence ID" value="QDU22868.1"/>
    <property type="molecule type" value="Genomic_DNA"/>
</dbReference>
<keyword evidence="1" id="KW-1133">Transmembrane helix</keyword>
<keyword evidence="4" id="KW-1185">Reference proteome</keyword>
<keyword evidence="1" id="KW-0812">Transmembrane</keyword>
<name>A0A517XZI0_9BACT</name>